<protein>
    <recommendedName>
        <fullName evidence="6">Protein DETOXIFICATION</fullName>
    </recommendedName>
    <alternativeName>
        <fullName evidence="6">Multidrug and toxic compound extrusion protein</fullName>
    </alternativeName>
</protein>
<dbReference type="Pfam" id="PF01554">
    <property type="entry name" value="MatE"/>
    <property type="match status" value="2"/>
</dbReference>
<dbReference type="InterPro" id="IPR045069">
    <property type="entry name" value="MATE_euk"/>
</dbReference>
<feature type="transmembrane region" description="Helical" evidence="6">
    <location>
        <begin position="181"/>
        <end position="203"/>
    </location>
</feature>
<dbReference type="CDD" id="cd13132">
    <property type="entry name" value="MATE_eukaryotic"/>
    <property type="match status" value="1"/>
</dbReference>
<evidence type="ECO:0000256" key="1">
    <source>
        <dbReference type="ARBA" id="ARBA00004141"/>
    </source>
</evidence>
<feature type="transmembrane region" description="Helical" evidence="6">
    <location>
        <begin position="106"/>
        <end position="130"/>
    </location>
</feature>
<dbReference type="GeneID" id="113699252"/>
<comment type="subcellular location">
    <subcellularLocation>
        <location evidence="1">Membrane</location>
        <topology evidence="1">Multi-pass membrane protein</topology>
    </subcellularLocation>
</comment>
<feature type="transmembrane region" description="Helical" evidence="6">
    <location>
        <begin position="327"/>
        <end position="352"/>
    </location>
</feature>
<evidence type="ECO:0000256" key="5">
    <source>
        <dbReference type="ARBA" id="ARBA00023136"/>
    </source>
</evidence>
<name>A0ABM4V8S4_COFAR</name>
<keyword evidence="7" id="KW-1185">Reference proteome</keyword>
<comment type="similarity">
    <text evidence="2 6">Belongs to the multi antimicrobial extrusion (MATE) (TC 2.A.66.1) family.</text>
</comment>
<feature type="transmembrane region" description="Helical" evidence="6">
    <location>
        <begin position="209"/>
        <end position="229"/>
    </location>
</feature>
<dbReference type="Proteomes" id="UP001652660">
    <property type="component" value="Chromosome 7e"/>
</dbReference>
<accession>A0ABM4V8S4</accession>
<organism evidence="7 8">
    <name type="scientific">Coffea arabica</name>
    <name type="common">Arabian coffee</name>
    <dbReference type="NCBI Taxonomy" id="13443"/>
    <lineage>
        <taxon>Eukaryota</taxon>
        <taxon>Viridiplantae</taxon>
        <taxon>Streptophyta</taxon>
        <taxon>Embryophyta</taxon>
        <taxon>Tracheophyta</taxon>
        <taxon>Spermatophyta</taxon>
        <taxon>Magnoliopsida</taxon>
        <taxon>eudicotyledons</taxon>
        <taxon>Gunneridae</taxon>
        <taxon>Pentapetalae</taxon>
        <taxon>asterids</taxon>
        <taxon>lamiids</taxon>
        <taxon>Gentianales</taxon>
        <taxon>Rubiaceae</taxon>
        <taxon>Ixoroideae</taxon>
        <taxon>Gardenieae complex</taxon>
        <taxon>Bertiereae - Coffeeae clade</taxon>
        <taxon>Coffeeae</taxon>
        <taxon>Coffea</taxon>
    </lineage>
</organism>
<keyword evidence="4 6" id="KW-1133">Transmembrane helix</keyword>
<keyword evidence="3 6" id="KW-0812">Transmembrane</keyword>
<dbReference type="PANTHER" id="PTHR11206">
    <property type="entry name" value="MULTIDRUG RESISTANCE PROTEIN"/>
    <property type="match status" value="1"/>
</dbReference>
<comment type="caution">
    <text evidence="6">Lacks conserved residue(s) required for the propagation of feature annotation.</text>
</comment>
<feature type="transmembrane region" description="Helical" evidence="6">
    <location>
        <begin position="63"/>
        <end position="85"/>
    </location>
</feature>
<feature type="transmembrane region" description="Helical" evidence="6">
    <location>
        <begin position="150"/>
        <end position="169"/>
    </location>
</feature>
<reference evidence="8" key="1">
    <citation type="submission" date="2025-08" db="UniProtKB">
        <authorList>
            <consortium name="RefSeq"/>
        </authorList>
    </citation>
    <scope>IDENTIFICATION</scope>
    <source>
        <tissue evidence="8">Leaves</tissue>
    </source>
</reference>
<evidence type="ECO:0000256" key="4">
    <source>
        <dbReference type="ARBA" id="ARBA00022989"/>
    </source>
</evidence>
<feature type="transmembrane region" description="Helical" evidence="6">
    <location>
        <begin position="406"/>
        <end position="427"/>
    </location>
</feature>
<dbReference type="InterPro" id="IPR002528">
    <property type="entry name" value="MATE_fam"/>
</dbReference>
<evidence type="ECO:0000256" key="3">
    <source>
        <dbReference type="ARBA" id="ARBA00022692"/>
    </source>
</evidence>
<gene>
    <name evidence="8" type="primary">LOC113699252</name>
</gene>
<dbReference type="RefSeq" id="XP_071915933.1">
    <property type="nucleotide sequence ID" value="XM_072059832.1"/>
</dbReference>
<feature type="transmembrane region" description="Helical" evidence="6">
    <location>
        <begin position="253"/>
        <end position="277"/>
    </location>
</feature>
<feature type="transmembrane region" description="Helical" evidence="6">
    <location>
        <begin position="433"/>
        <end position="458"/>
    </location>
</feature>
<keyword evidence="5 6" id="KW-0472">Membrane</keyword>
<sequence length="492" mass="53684">MEEALLPSENVVDTRSRKEATCKPYVEELKRVNSIALPMIVATVGQYLLRVSPIFMLGHLGELQLSGVSIATSFSNVTGFSVLFGMSSALETLCGQAFGAEQYQRLGAYAYGAIICLFMVCIPISLLWIFTDKLLILTGQDPAIATEAGIYLIWLIPTLFPYVILQSLVRFLQTQSLIFPMLYSTVASLCLQVPLCWALVFKFNLGNTGAALSIGISYWLNVILLGLYVKYSSSCKNSRVPFSMDALQTMGEFLRFAIPSAVMVCLEWWAFELIILLSGLSPNPQLETSVLSICFTITSLHYQIPSSFSAAASTRVSNELGAGNPQAARVALCMVLLVSVSEFLVASTTLFLCRTILGYAFSDEKEVISYVKDMTPLLCISIMMDSTQAVLSGVARGSGWQHLGAYVNLGAYYLVGVPTALILGFALHLRGMGLWGGLLSGATVQTLSLSAITSLTNWEKQSMEARRRIFEGQKEEPASVRVNSRKTPAPTF</sequence>
<evidence type="ECO:0000313" key="8">
    <source>
        <dbReference type="RefSeq" id="XP_071915933.1"/>
    </source>
</evidence>
<evidence type="ECO:0000256" key="6">
    <source>
        <dbReference type="RuleBase" id="RU004914"/>
    </source>
</evidence>
<proteinExistence type="inferred from homology"/>
<evidence type="ECO:0000313" key="7">
    <source>
        <dbReference type="Proteomes" id="UP001652660"/>
    </source>
</evidence>
<evidence type="ECO:0000256" key="2">
    <source>
        <dbReference type="ARBA" id="ARBA00010199"/>
    </source>
</evidence>
<dbReference type="NCBIfam" id="TIGR00797">
    <property type="entry name" value="matE"/>
    <property type="match status" value="1"/>
</dbReference>